<dbReference type="EMBL" id="CP007035">
    <property type="protein sequence ID" value="AHF17899.1"/>
    <property type="molecule type" value="Genomic_DNA"/>
</dbReference>
<dbReference type="STRING" id="929713.NIASO_16240"/>
<evidence type="ECO:0000256" key="1">
    <source>
        <dbReference type="SAM" id="Phobius"/>
    </source>
</evidence>
<proteinExistence type="predicted"/>
<dbReference type="HOGENOM" id="CLU_1282174_0_0_10"/>
<evidence type="ECO:0000313" key="3">
    <source>
        <dbReference type="Proteomes" id="UP000003586"/>
    </source>
</evidence>
<sequence length="231" mass="26851">MLTAEQIETLRKFCQEKGVPYYDLQMELVDHFATEIEEELKNNPADIFQSTLDIIYKKFGKSGFNSIVAAKEESVAQEYEECHQNYFWSFFTLPKIILTVLIGSCLFLPCLFGSEEITLQLNRIYYWFTVSLNVLTILCIWVQPGQARLPLLLLKGIKRRSFNRNIGLLIVLLVNAHVVLKNNFSHEFIIPIFIITVCVMIGYSLIFIARYHAVLKMYAKARKEYPLAFMK</sequence>
<dbReference type="OrthoDB" id="662673at2"/>
<feature type="transmembrane region" description="Helical" evidence="1">
    <location>
        <begin position="124"/>
        <end position="142"/>
    </location>
</feature>
<dbReference type="KEGG" id="nso:NIASO_16240"/>
<feature type="transmembrane region" description="Helical" evidence="1">
    <location>
        <begin position="162"/>
        <end position="180"/>
    </location>
</feature>
<reference evidence="2 3" key="1">
    <citation type="submission" date="2013-12" db="EMBL/GenBank/DDBJ databases">
        <authorList>
            <consortium name="DOE Joint Genome Institute"/>
            <person name="Eisen J."/>
            <person name="Huntemann M."/>
            <person name="Han J."/>
            <person name="Chen A."/>
            <person name="Kyrpides N."/>
            <person name="Mavromatis K."/>
            <person name="Markowitz V."/>
            <person name="Palaniappan K."/>
            <person name="Ivanova N."/>
            <person name="Schaumberg A."/>
            <person name="Pati A."/>
            <person name="Liolios K."/>
            <person name="Nordberg H.P."/>
            <person name="Cantor M.N."/>
            <person name="Hua S.X."/>
            <person name="Woyke T."/>
        </authorList>
    </citation>
    <scope>NUCLEOTIDE SEQUENCE [LARGE SCALE GENOMIC DNA]</scope>
    <source>
        <strain evidence="3">DSM 19437</strain>
    </source>
</reference>
<keyword evidence="1" id="KW-1133">Transmembrane helix</keyword>
<accession>W0F8U9</accession>
<name>W0F8U9_9BACT</name>
<keyword evidence="3" id="KW-1185">Reference proteome</keyword>
<protein>
    <submittedName>
        <fullName evidence="2">Uncharacterized protein</fullName>
    </submittedName>
</protein>
<evidence type="ECO:0000313" key="2">
    <source>
        <dbReference type="EMBL" id="AHF17899.1"/>
    </source>
</evidence>
<feature type="transmembrane region" description="Helical" evidence="1">
    <location>
        <begin position="192"/>
        <end position="213"/>
    </location>
</feature>
<organism evidence="2 3">
    <name type="scientific">Niabella soli DSM 19437</name>
    <dbReference type="NCBI Taxonomy" id="929713"/>
    <lineage>
        <taxon>Bacteria</taxon>
        <taxon>Pseudomonadati</taxon>
        <taxon>Bacteroidota</taxon>
        <taxon>Chitinophagia</taxon>
        <taxon>Chitinophagales</taxon>
        <taxon>Chitinophagaceae</taxon>
        <taxon>Niabella</taxon>
    </lineage>
</organism>
<dbReference type="Proteomes" id="UP000003586">
    <property type="component" value="Chromosome"/>
</dbReference>
<keyword evidence="1" id="KW-0472">Membrane</keyword>
<feature type="transmembrane region" description="Helical" evidence="1">
    <location>
        <begin position="86"/>
        <end position="112"/>
    </location>
</feature>
<dbReference type="RefSeq" id="WP_008587202.1">
    <property type="nucleotide sequence ID" value="NZ_CP007035.1"/>
</dbReference>
<keyword evidence="1" id="KW-0812">Transmembrane</keyword>
<dbReference type="AlphaFoldDB" id="W0F8U9"/>
<gene>
    <name evidence="2" type="ORF">NIASO_16240</name>
</gene>